<dbReference type="Proteomes" id="UP000548476">
    <property type="component" value="Unassembled WGS sequence"/>
</dbReference>
<dbReference type="InterPro" id="IPR054246">
    <property type="entry name" value="DUF6973"/>
</dbReference>
<feature type="chain" id="PRO_5038657391" description="DUF6973 domain-containing protein" evidence="2">
    <location>
        <begin position="25"/>
        <end position="434"/>
    </location>
</feature>
<organism evidence="4 5">
    <name type="scientific">Phytomonospora endophytica</name>
    <dbReference type="NCBI Taxonomy" id="714109"/>
    <lineage>
        <taxon>Bacteria</taxon>
        <taxon>Bacillati</taxon>
        <taxon>Actinomycetota</taxon>
        <taxon>Actinomycetes</taxon>
        <taxon>Micromonosporales</taxon>
        <taxon>Micromonosporaceae</taxon>
        <taxon>Phytomonospora</taxon>
    </lineage>
</organism>
<protein>
    <recommendedName>
        <fullName evidence="3">DUF6973 domain-containing protein</fullName>
    </recommendedName>
</protein>
<feature type="compositionally biased region" description="Basic and acidic residues" evidence="1">
    <location>
        <begin position="425"/>
        <end position="434"/>
    </location>
</feature>
<evidence type="ECO:0000313" key="4">
    <source>
        <dbReference type="EMBL" id="MBB6039518.1"/>
    </source>
</evidence>
<evidence type="ECO:0000259" key="3">
    <source>
        <dbReference type="Pfam" id="PF22322"/>
    </source>
</evidence>
<accession>A0A841G0R2</accession>
<sequence>MFSRKAIGAAAAMLGLAAGVLALAESVPEPTQATPAAKSAEWGKCDDKTDVPAGLLLTAEKWCGRSIQERDACDDNWVMCLQADGITNWARENDRKVYNDPEGVFNGRSDAARHCLWMGAVSGHTTLAYANKLGWAHELPEGAPSGLIEPWAHAMDLHNNAVMRTLVEKNRDAVYGERLMESCTTMVADAVPMKTVGAPFNAAGNPFADAVQILDMKPIDPAVTSWSNRLVYLPGWKDNKQQVLDEPEKSDDPVDEPEKGGDPVGESEKGGDAVGEPEKDSSDSSAPPRTIAGTIISDNGLYARAETRMDSAKVGAAYAYQEIVQIQCQTRGETVTGGPYGDSDLWDRTDRGWLPDTWVHTGTNGMVAPECGSTASSGEGEAAIAWYRPSPAGTAQHNTSTTGTRPAAPPSSGEYWASGTSMAPLRRDPTRYLD</sequence>
<name>A0A841G0R2_9ACTN</name>
<keyword evidence="2" id="KW-0732">Signal</keyword>
<feature type="signal peptide" evidence="2">
    <location>
        <begin position="1"/>
        <end position="24"/>
    </location>
</feature>
<dbReference type="EMBL" id="JACHGT010000023">
    <property type="protein sequence ID" value="MBB6039518.1"/>
    <property type="molecule type" value="Genomic_DNA"/>
</dbReference>
<dbReference type="Pfam" id="PF22322">
    <property type="entry name" value="DUF6973"/>
    <property type="match status" value="1"/>
</dbReference>
<evidence type="ECO:0000256" key="1">
    <source>
        <dbReference type="SAM" id="MobiDB-lite"/>
    </source>
</evidence>
<dbReference type="AlphaFoldDB" id="A0A841G0R2"/>
<feature type="region of interest" description="Disordered" evidence="1">
    <location>
        <begin position="243"/>
        <end position="292"/>
    </location>
</feature>
<proteinExistence type="predicted"/>
<keyword evidence="5" id="KW-1185">Reference proteome</keyword>
<gene>
    <name evidence="4" type="ORF">HNR73_007415</name>
</gene>
<reference evidence="4 5" key="1">
    <citation type="submission" date="2020-08" db="EMBL/GenBank/DDBJ databases">
        <title>Genomic Encyclopedia of Type Strains, Phase IV (KMG-IV): sequencing the most valuable type-strain genomes for metagenomic binning, comparative biology and taxonomic classification.</title>
        <authorList>
            <person name="Goeker M."/>
        </authorList>
    </citation>
    <scope>NUCLEOTIDE SEQUENCE [LARGE SCALE GENOMIC DNA]</scope>
    <source>
        <strain evidence="4 5">YIM 65646</strain>
    </source>
</reference>
<feature type="domain" description="DUF6973" evidence="3">
    <location>
        <begin position="79"/>
        <end position="189"/>
    </location>
</feature>
<feature type="region of interest" description="Disordered" evidence="1">
    <location>
        <begin position="390"/>
        <end position="434"/>
    </location>
</feature>
<feature type="compositionally biased region" description="Polar residues" evidence="1">
    <location>
        <begin position="393"/>
        <end position="404"/>
    </location>
</feature>
<dbReference type="RefSeq" id="WP_184792608.1">
    <property type="nucleotide sequence ID" value="NZ_BONT01000089.1"/>
</dbReference>
<feature type="compositionally biased region" description="Basic and acidic residues" evidence="1">
    <location>
        <begin position="246"/>
        <end position="282"/>
    </location>
</feature>
<comment type="caution">
    <text evidence="4">The sequence shown here is derived from an EMBL/GenBank/DDBJ whole genome shotgun (WGS) entry which is preliminary data.</text>
</comment>
<evidence type="ECO:0000256" key="2">
    <source>
        <dbReference type="SAM" id="SignalP"/>
    </source>
</evidence>
<evidence type="ECO:0000313" key="5">
    <source>
        <dbReference type="Proteomes" id="UP000548476"/>
    </source>
</evidence>